<dbReference type="Proteomes" id="UP000827284">
    <property type="component" value="Unassembled WGS sequence"/>
</dbReference>
<feature type="domain" description="RSE1/DDB1/CPSF1 C-terminal" evidence="3">
    <location>
        <begin position="808"/>
        <end position="1127"/>
    </location>
</feature>
<dbReference type="GO" id="GO:0003676">
    <property type="term" value="F:nucleic acid binding"/>
    <property type="evidence" value="ECO:0007669"/>
    <property type="project" value="InterPro"/>
</dbReference>
<dbReference type="PANTHER" id="PTHR10644">
    <property type="entry name" value="DNA REPAIR/RNA PROCESSING CPSF FAMILY"/>
    <property type="match status" value="1"/>
</dbReference>
<dbReference type="InterPro" id="IPR058543">
    <property type="entry name" value="Beta-prop_RSE1/DDB1/CPSF1_2nd"/>
</dbReference>
<sequence>MNIVFTARKSSAVFNAIKGNFTGPNDLNLILGKGTRVEVYLVGRDGLKMVKEFGLYGEIACMEPFRPPGHDTDMLLLTTTHYQMLTLSLNLSNPETDSGSAHFSITSDSLLDLRDRHARPADDGQIVIIDPTSTLICCHLYQGLLKCVTVNPSAPRPNDNTSGSAPRSIASALKASRIVDKTFLDQFNVPIEEVTIMSMVFLHGCHRPTLAVLYQDKKEIRHVKTYEFDLKKKEKVETGWIQSDLSGARTCVAVPAPIGGLLVVGEYTISYFNPAQHSEPRSIAINASILQCYERVDERGDRYLLGDHTGMMYILVLITQPAPALSSGLQVKDLKFEFLGTTSIPEAIVYLDNNHVYVGSHLGDSQLVLLHTDPDAEGEYIEVAETFVNIAPIADFDIVDLEGQGQGQIVACSGAFKDGSLRIVRSGVGINDRAVLDLPGIKGLWSLKQNLESSSENTLVMSFLDSTRVVSVTQESEMVQEELEGFETNSSTLLCGNVRGGLFLQVCSQSVRLIAPSQHIQAGLVAEWKPAQGQQISIATMNATQCVLAVGGKTLVYLDVGSEAIKEVGRRTFENDIACIDVSAIIPSSPLSSQVCAVGLWTDIKVSLVRLPTMEILASHDLPGEILPRSLLLARFEGVPYLLAGLGDGQLLTFALDPFLSSLPVPKRISLGTQPVLLRPIAAGQNSGSSCNVFACSDRPTVIYSSNRKLVYSNVNLGQVETVASFNCDAYPNALAIVGSDESAVLRIGSIDEFQELHVQTFPIVESPRRIAYLAPHKCFGVLSIGLLQDEQSIGGVSMPDAEEEVGYLRLHDDQTFDLLTTYKLQPGEDPQSITAVTFTGDSTRYLAVGTAEEVEQEDKVDDAVPTRGRILVFEVLENGQLQLAASTVVKGGVICIKEFQGMLLCGINEHVCMYSWKAENTSAESKLSLECTHRGFTFLVSLAVQGEFILAGDLMKSMTLLRYKTAENKIEEIARDTSMDMLCTAEAIDDETFIGANNNGSLYTLIKNTDPTNEDAGKQLQWSGGWNLGEPVNRFKHGTLVMANQDGDAPAVPKLLFATVSGTIGVIATLTPERYELLHQLEVNMTKVIKGVGGLDHASWRRFRSDARVLESTNFVDGDLVELFLDLNQDEINEVLEGAEGGERLTASLEEVTKLVEELSRLH</sequence>
<comment type="caution">
    <text evidence="6">The sequence shown here is derived from an EMBL/GenBank/DDBJ whole genome shotgun (WGS) entry which is preliminary data.</text>
</comment>
<feature type="domain" description="RSE1/DDB1/CPSF1 first beta-propeller" evidence="4">
    <location>
        <begin position="13"/>
        <end position="387"/>
    </location>
</feature>
<evidence type="ECO:0000259" key="3">
    <source>
        <dbReference type="Pfam" id="PF03178"/>
    </source>
</evidence>
<protein>
    <submittedName>
        <fullName evidence="6">DNA damage-binding protein 1</fullName>
    </submittedName>
</protein>
<keyword evidence="7" id="KW-1185">Reference proteome</keyword>
<gene>
    <name evidence="6" type="ORF">EMPS_10048</name>
</gene>
<dbReference type="Pfam" id="PF03178">
    <property type="entry name" value="CPSF_A"/>
    <property type="match status" value="1"/>
</dbReference>
<keyword evidence="2" id="KW-0539">Nucleus</keyword>
<evidence type="ECO:0000313" key="7">
    <source>
        <dbReference type="Proteomes" id="UP000827284"/>
    </source>
</evidence>
<dbReference type="InterPro" id="IPR018846">
    <property type="entry name" value="Beta-prop_RSE1/DDB1/CPSF1_1st"/>
</dbReference>
<dbReference type="EMBL" id="BQFW01000014">
    <property type="protein sequence ID" value="GJJ77689.1"/>
    <property type="molecule type" value="Genomic_DNA"/>
</dbReference>
<dbReference type="Pfam" id="PF23726">
    <property type="entry name" value="Beta-prop_RSE1_2nd"/>
    <property type="match status" value="1"/>
</dbReference>
<reference evidence="6" key="1">
    <citation type="submission" date="2021-11" db="EMBL/GenBank/DDBJ databases">
        <authorList>
            <person name="Herlambang A."/>
            <person name="Guo Y."/>
            <person name="Takashima Y."/>
            <person name="Nishizawa T."/>
        </authorList>
    </citation>
    <scope>NUCLEOTIDE SEQUENCE</scope>
    <source>
        <strain evidence="6">E1425</strain>
    </source>
</reference>
<dbReference type="Gene3D" id="2.130.10.10">
    <property type="entry name" value="YVTN repeat-like/Quinoprotein amine dehydrogenase"/>
    <property type="match status" value="3"/>
</dbReference>
<name>A0A9P3HJ40_9FUNG</name>
<dbReference type="AlphaFoldDB" id="A0A9P3HJ40"/>
<evidence type="ECO:0000259" key="5">
    <source>
        <dbReference type="Pfam" id="PF23726"/>
    </source>
</evidence>
<dbReference type="GO" id="GO:0005634">
    <property type="term" value="C:nucleus"/>
    <property type="evidence" value="ECO:0007669"/>
    <property type="project" value="UniProtKB-SubCell"/>
</dbReference>
<feature type="domain" description="RSE1/DDB1/CPSF1 second beta-propeller" evidence="5">
    <location>
        <begin position="432"/>
        <end position="746"/>
    </location>
</feature>
<dbReference type="Pfam" id="PF10433">
    <property type="entry name" value="Beta-prop_RSE1_1st"/>
    <property type="match status" value="1"/>
</dbReference>
<dbReference type="InterPro" id="IPR004871">
    <property type="entry name" value="RSE1/DDB1/CPSF1_C"/>
</dbReference>
<evidence type="ECO:0000256" key="2">
    <source>
        <dbReference type="ARBA" id="ARBA00023242"/>
    </source>
</evidence>
<accession>A0A9P3HJ40</accession>
<reference evidence="6" key="2">
    <citation type="journal article" date="2022" name="Microbiol. Resour. Announc.">
        <title>Whole-Genome Sequence of Entomortierella parvispora E1425, a Mucoromycotan Fungus Associated with Burkholderiaceae-Related Endosymbiotic Bacteria.</title>
        <authorList>
            <person name="Herlambang A."/>
            <person name="Guo Y."/>
            <person name="Takashima Y."/>
            <person name="Narisawa K."/>
            <person name="Ohta H."/>
            <person name="Nishizawa T."/>
        </authorList>
    </citation>
    <scope>NUCLEOTIDE SEQUENCE</scope>
    <source>
        <strain evidence="6">E1425</strain>
    </source>
</reference>
<evidence type="ECO:0000256" key="1">
    <source>
        <dbReference type="ARBA" id="ARBA00004123"/>
    </source>
</evidence>
<proteinExistence type="predicted"/>
<dbReference type="Gene3D" id="1.10.150.910">
    <property type="match status" value="1"/>
</dbReference>
<dbReference type="InterPro" id="IPR050358">
    <property type="entry name" value="RSE1/DDB1/CFT1"/>
</dbReference>
<evidence type="ECO:0000313" key="6">
    <source>
        <dbReference type="EMBL" id="GJJ77689.1"/>
    </source>
</evidence>
<evidence type="ECO:0000259" key="4">
    <source>
        <dbReference type="Pfam" id="PF10433"/>
    </source>
</evidence>
<comment type="subcellular location">
    <subcellularLocation>
        <location evidence="1">Nucleus</location>
    </subcellularLocation>
</comment>
<dbReference type="OrthoDB" id="433457at2759"/>
<dbReference type="InterPro" id="IPR015943">
    <property type="entry name" value="WD40/YVTN_repeat-like_dom_sf"/>
</dbReference>
<organism evidence="6 7">
    <name type="scientific">Entomortierella parvispora</name>
    <dbReference type="NCBI Taxonomy" id="205924"/>
    <lineage>
        <taxon>Eukaryota</taxon>
        <taxon>Fungi</taxon>
        <taxon>Fungi incertae sedis</taxon>
        <taxon>Mucoromycota</taxon>
        <taxon>Mortierellomycotina</taxon>
        <taxon>Mortierellomycetes</taxon>
        <taxon>Mortierellales</taxon>
        <taxon>Mortierellaceae</taxon>
        <taxon>Entomortierella</taxon>
    </lineage>
</organism>